<keyword evidence="1" id="KW-0812">Transmembrane</keyword>
<name>A0ABU4TRC8_9PSEU</name>
<organism evidence="2 3">
    <name type="scientific">Lentzea kristufekii</name>
    <dbReference type="NCBI Taxonomy" id="3095430"/>
    <lineage>
        <taxon>Bacteria</taxon>
        <taxon>Bacillati</taxon>
        <taxon>Actinomycetota</taxon>
        <taxon>Actinomycetes</taxon>
        <taxon>Pseudonocardiales</taxon>
        <taxon>Pseudonocardiaceae</taxon>
        <taxon>Lentzea</taxon>
    </lineage>
</organism>
<feature type="transmembrane region" description="Helical" evidence="1">
    <location>
        <begin position="66"/>
        <end position="84"/>
    </location>
</feature>
<protein>
    <recommendedName>
        <fullName evidence="4">DUF2946 domain-containing protein</fullName>
    </recommendedName>
</protein>
<dbReference type="RefSeq" id="WP_319984626.1">
    <property type="nucleotide sequence ID" value="NZ_JAXAVV010000006.1"/>
</dbReference>
<reference evidence="2 3" key="1">
    <citation type="submission" date="2023-11" db="EMBL/GenBank/DDBJ databases">
        <title>Lentzea sokolovensis, sp. nov., Lentzea kristufkii, sp. nov., and Lentzea miocenensis, sp. nov., rare actinobacteria from Sokolov Coal Basin, Miocene lacustrine sediment, Czech Republic.</title>
        <authorList>
            <person name="Lara A."/>
            <person name="Kotroba L."/>
            <person name="Nouioui I."/>
            <person name="Neumann-Schaal M."/>
            <person name="Mast Y."/>
            <person name="Chronakova A."/>
        </authorList>
    </citation>
    <scope>NUCLEOTIDE SEQUENCE [LARGE SCALE GENOMIC DNA]</scope>
    <source>
        <strain evidence="2 3">BCCO 10_0798</strain>
    </source>
</reference>
<evidence type="ECO:0000256" key="1">
    <source>
        <dbReference type="SAM" id="Phobius"/>
    </source>
</evidence>
<proteinExistence type="predicted"/>
<comment type="caution">
    <text evidence="2">The sequence shown here is derived from an EMBL/GenBank/DDBJ whole genome shotgun (WGS) entry which is preliminary data.</text>
</comment>
<keyword evidence="1" id="KW-0472">Membrane</keyword>
<gene>
    <name evidence="2" type="ORF">SK571_14780</name>
</gene>
<evidence type="ECO:0000313" key="3">
    <source>
        <dbReference type="Proteomes" id="UP001271792"/>
    </source>
</evidence>
<dbReference type="Proteomes" id="UP001271792">
    <property type="component" value="Unassembled WGS sequence"/>
</dbReference>
<keyword evidence="1" id="KW-1133">Transmembrane helix</keyword>
<keyword evidence="3" id="KW-1185">Reference proteome</keyword>
<sequence>MTGSAQRTVAQWALLCLLVLGVIGMHHVSAGATGAHTGIAASAGAHGDHHTPDGPEPAPAHDLSHMCMAILCAVVSLLLGWSLLRLSHPSDDPAASAPAWPRAPARPPPLGGRGVLTSLCVLRL</sequence>
<dbReference type="EMBL" id="JAXAVV010000006">
    <property type="protein sequence ID" value="MDX8050653.1"/>
    <property type="molecule type" value="Genomic_DNA"/>
</dbReference>
<evidence type="ECO:0008006" key="4">
    <source>
        <dbReference type="Google" id="ProtNLM"/>
    </source>
</evidence>
<accession>A0ABU4TRC8</accession>
<evidence type="ECO:0000313" key="2">
    <source>
        <dbReference type="EMBL" id="MDX8050653.1"/>
    </source>
</evidence>